<dbReference type="Proteomes" id="UP000692954">
    <property type="component" value="Unassembled WGS sequence"/>
</dbReference>
<evidence type="ECO:0000313" key="1">
    <source>
        <dbReference type="EMBL" id="CAD8115926.1"/>
    </source>
</evidence>
<dbReference type="EMBL" id="CAJJDN010000109">
    <property type="protein sequence ID" value="CAD8115926.1"/>
    <property type="molecule type" value="Genomic_DNA"/>
</dbReference>
<sequence>MIELVLNCNLLKKKERKLNLEKFDYENQIDIQLEKEHEVKALGYFLKEGVNMIYNIYVFLFGKIESKVFKKLKIQKSSKDIKIIKFNN</sequence>
<name>A0A8S1QKG0_9CILI</name>
<protein>
    <submittedName>
        <fullName evidence="1">Uncharacterized protein</fullName>
    </submittedName>
</protein>
<comment type="caution">
    <text evidence="1">The sequence shown here is derived from an EMBL/GenBank/DDBJ whole genome shotgun (WGS) entry which is preliminary data.</text>
</comment>
<dbReference type="AlphaFoldDB" id="A0A8S1QKG0"/>
<reference evidence="1" key="1">
    <citation type="submission" date="2021-01" db="EMBL/GenBank/DDBJ databases">
        <authorList>
            <consortium name="Genoscope - CEA"/>
            <person name="William W."/>
        </authorList>
    </citation>
    <scope>NUCLEOTIDE SEQUENCE</scope>
</reference>
<organism evidence="1 2">
    <name type="scientific">Paramecium sonneborni</name>
    <dbReference type="NCBI Taxonomy" id="65129"/>
    <lineage>
        <taxon>Eukaryota</taxon>
        <taxon>Sar</taxon>
        <taxon>Alveolata</taxon>
        <taxon>Ciliophora</taxon>
        <taxon>Intramacronucleata</taxon>
        <taxon>Oligohymenophorea</taxon>
        <taxon>Peniculida</taxon>
        <taxon>Parameciidae</taxon>
        <taxon>Paramecium</taxon>
    </lineage>
</organism>
<gene>
    <name evidence="1" type="ORF">PSON_ATCC_30995.1.T1090181</name>
</gene>
<proteinExistence type="predicted"/>
<keyword evidence="2" id="KW-1185">Reference proteome</keyword>
<evidence type="ECO:0000313" key="2">
    <source>
        <dbReference type="Proteomes" id="UP000692954"/>
    </source>
</evidence>
<accession>A0A8S1QKG0</accession>